<organism evidence="7 8">
    <name type="scientific">Telmatospirillum siberiense</name>
    <dbReference type="NCBI Taxonomy" id="382514"/>
    <lineage>
        <taxon>Bacteria</taxon>
        <taxon>Pseudomonadati</taxon>
        <taxon>Pseudomonadota</taxon>
        <taxon>Alphaproteobacteria</taxon>
        <taxon>Rhodospirillales</taxon>
        <taxon>Rhodospirillaceae</taxon>
        <taxon>Telmatospirillum</taxon>
    </lineage>
</organism>
<feature type="binding site" evidence="5">
    <location>
        <position position="184"/>
    </location>
    <ligand>
        <name>Zn(2+)</name>
        <dbReference type="ChEBI" id="CHEBI:29105"/>
    </ligand>
</feature>
<dbReference type="OrthoDB" id="9813689at2"/>
<feature type="transmembrane region" description="Helical" evidence="6">
    <location>
        <begin position="12"/>
        <end position="36"/>
    </location>
</feature>
<feature type="transmembrane region" description="Helical" evidence="6">
    <location>
        <begin position="182"/>
        <end position="205"/>
    </location>
</feature>
<dbReference type="Proteomes" id="UP000233293">
    <property type="component" value="Unassembled WGS sequence"/>
</dbReference>
<feature type="transmembrane region" description="Helical" evidence="6">
    <location>
        <begin position="151"/>
        <end position="170"/>
    </location>
</feature>
<keyword evidence="7" id="KW-0238">DNA-binding</keyword>
<protein>
    <submittedName>
        <fullName evidence="7">DNA-binding protein</fullName>
    </submittedName>
</protein>
<evidence type="ECO:0000313" key="8">
    <source>
        <dbReference type="Proteomes" id="UP000233293"/>
    </source>
</evidence>
<feature type="transmembrane region" description="Helical" evidence="6">
    <location>
        <begin position="76"/>
        <end position="93"/>
    </location>
</feature>
<proteinExistence type="predicted"/>
<name>A0A2N3PWI4_9PROT</name>
<dbReference type="Pfam" id="PF03006">
    <property type="entry name" value="HlyIII"/>
    <property type="match status" value="1"/>
</dbReference>
<dbReference type="EMBL" id="PIUM01000008">
    <property type="protein sequence ID" value="PKU24760.1"/>
    <property type="molecule type" value="Genomic_DNA"/>
</dbReference>
<comment type="caution">
    <text evidence="7">The sequence shown here is derived from an EMBL/GenBank/DDBJ whole genome shotgun (WGS) entry which is preliminary data.</text>
</comment>
<sequence>MSGRHELVADVAVQGAGLAASVVGVGVLAYLTIIWADDMAMAAALTYGTTLIAMFFCSLLNATVRHPLVRLIDHSAIYLLIAGTYTPFCLMVIGGDRGLTLLIGVWTAAVLGVVIRVLSHRRMKSAVITLYVLMGWCGLIHIDLILQRLHAGSLVLLAVGGVLYTLGAPLHRWSGLRYHSAIWHGCVLAAAACHYSAIVLILSAFHGLSAA</sequence>
<evidence type="ECO:0000256" key="1">
    <source>
        <dbReference type="ARBA" id="ARBA00004141"/>
    </source>
</evidence>
<dbReference type="GO" id="GO:0016020">
    <property type="term" value="C:membrane"/>
    <property type="evidence" value="ECO:0007669"/>
    <property type="project" value="UniProtKB-SubCell"/>
</dbReference>
<gene>
    <name evidence="7" type="ORF">CWS72_09165</name>
</gene>
<comment type="subcellular location">
    <subcellularLocation>
        <location evidence="1">Membrane</location>
        <topology evidence="1">Multi-pass membrane protein</topology>
    </subcellularLocation>
</comment>
<dbReference type="PANTHER" id="PTHR20855">
    <property type="entry name" value="ADIPOR/PROGESTIN RECEPTOR-RELATED"/>
    <property type="match status" value="1"/>
</dbReference>
<keyword evidence="4 6" id="KW-0472">Membrane</keyword>
<dbReference type="InterPro" id="IPR004254">
    <property type="entry name" value="AdipoR/HlyIII-related"/>
</dbReference>
<reference evidence="8" key="1">
    <citation type="submission" date="2017-12" db="EMBL/GenBank/DDBJ databases">
        <title>Draft genome sequence of Telmatospirillum siberiense 26-4b1T, an acidotolerant peatland alphaproteobacterium potentially involved in sulfur cycling.</title>
        <authorList>
            <person name="Hausmann B."/>
            <person name="Pjevac P."/>
            <person name="Schreck K."/>
            <person name="Herbold C.W."/>
            <person name="Daims H."/>
            <person name="Wagner M."/>
            <person name="Pester M."/>
            <person name="Loy A."/>
        </authorList>
    </citation>
    <scope>NUCLEOTIDE SEQUENCE [LARGE SCALE GENOMIC DNA]</scope>
    <source>
        <strain evidence="8">26-4b1</strain>
    </source>
</reference>
<dbReference type="GO" id="GO:0046872">
    <property type="term" value="F:metal ion binding"/>
    <property type="evidence" value="ECO:0007669"/>
    <property type="project" value="UniProtKB-KW"/>
</dbReference>
<evidence type="ECO:0000256" key="4">
    <source>
        <dbReference type="ARBA" id="ARBA00023136"/>
    </source>
</evidence>
<dbReference type="PANTHER" id="PTHR20855:SF3">
    <property type="entry name" value="LD03007P"/>
    <property type="match status" value="1"/>
</dbReference>
<feature type="transmembrane region" description="Helical" evidence="6">
    <location>
        <begin position="42"/>
        <end position="64"/>
    </location>
</feature>
<feature type="transmembrane region" description="Helical" evidence="6">
    <location>
        <begin position="99"/>
        <end position="118"/>
    </location>
</feature>
<accession>A0A2N3PWI4</accession>
<feature type="transmembrane region" description="Helical" evidence="6">
    <location>
        <begin position="125"/>
        <end position="145"/>
    </location>
</feature>
<evidence type="ECO:0000256" key="3">
    <source>
        <dbReference type="ARBA" id="ARBA00022989"/>
    </source>
</evidence>
<evidence type="ECO:0000256" key="2">
    <source>
        <dbReference type="ARBA" id="ARBA00022692"/>
    </source>
</evidence>
<dbReference type="RefSeq" id="WP_101250303.1">
    <property type="nucleotide sequence ID" value="NZ_PIUM01000008.1"/>
</dbReference>
<evidence type="ECO:0000313" key="7">
    <source>
        <dbReference type="EMBL" id="PKU24760.1"/>
    </source>
</evidence>
<dbReference type="AlphaFoldDB" id="A0A2N3PWI4"/>
<keyword evidence="8" id="KW-1185">Reference proteome</keyword>
<keyword evidence="3 6" id="KW-1133">Transmembrane helix</keyword>
<keyword evidence="5" id="KW-0479">Metal-binding</keyword>
<evidence type="ECO:0000256" key="6">
    <source>
        <dbReference type="SAM" id="Phobius"/>
    </source>
</evidence>
<dbReference type="GO" id="GO:0003677">
    <property type="term" value="F:DNA binding"/>
    <property type="evidence" value="ECO:0007669"/>
    <property type="project" value="UniProtKB-KW"/>
</dbReference>
<keyword evidence="2 6" id="KW-0812">Transmembrane</keyword>
<keyword evidence="5" id="KW-0862">Zinc</keyword>
<evidence type="ECO:0000256" key="5">
    <source>
        <dbReference type="PIRSR" id="PIRSR604254-1"/>
    </source>
</evidence>